<feature type="region of interest" description="Disordered" evidence="1">
    <location>
        <begin position="79"/>
        <end position="103"/>
    </location>
</feature>
<sequence length="103" mass="11838">MRLDNDEDDEDDEVVGSQLDWRYRRDVTIVVRRGRKRNGGTAGSIDGPTGVYDWNGGGWLWKKRRPEEARGPTWTTLLVRSGSRAQAREQPQSAENAERRTEH</sequence>
<protein>
    <submittedName>
        <fullName evidence="2">Uncharacterized protein</fullName>
    </submittedName>
</protein>
<gene>
    <name evidence="2" type="ORF">LPLAT_LOCUS10463</name>
</gene>
<evidence type="ECO:0000256" key="1">
    <source>
        <dbReference type="SAM" id="MobiDB-lite"/>
    </source>
</evidence>
<evidence type="ECO:0000313" key="2">
    <source>
        <dbReference type="EMBL" id="CAL1684955.1"/>
    </source>
</evidence>
<reference evidence="2" key="1">
    <citation type="submission" date="2024-04" db="EMBL/GenBank/DDBJ databases">
        <authorList>
            <consortium name="Molecular Ecology Group"/>
        </authorList>
    </citation>
    <scope>NUCLEOTIDE SEQUENCE</scope>
</reference>
<evidence type="ECO:0000313" key="3">
    <source>
        <dbReference type="Proteomes" id="UP001497644"/>
    </source>
</evidence>
<organism evidence="2 3">
    <name type="scientific">Lasius platythorax</name>
    <dbReference type="NCBI Taxonomy" id="488582"/>
    <lineage>
        <taxon>Eukaryota</taxon>
        <taxon>Metazoa</taxon>
        <taxon>Ecdysozoa</taxon>
        <taxon>Arthropoda</taxon>
        <taxon>Hexapoda</taxon>
        <taxon>Insecta</taxon>
        <taxon>Pterygota</taxon>
        <taxon>Neoptera</taxon>
        <taxon>Endopterygota</taxon>
        <taxon>Hymenoptera</taxon>
        <taxon>Apocrita</taxon>
        <taxon>Aculeata</taxon>
        <taxon>Formicoidea</taxon>
        <taxon>Formicidae</taxon>
        <taxon>Formicinae</taxon>
        <taxon>Lasius</taxon>
        <taxon>Lasius</taxon>
    </lineage>
</organism>
<accession>A0AAV2P038</accession>
<dbReference type="EMBL" id="OZ034828">
    <property type="protein sequence ID" value="CAL1684955.1"/>
    <property type="molecule type" value="Genomic_DNA"/>
</dbReference>
<dbReference type="AlphaFoldDB" id="A0AAV2P038"/>
<dbReference type="Proteomes" id="UP001497644">
    <property type="component" value="Chromosome 5"/>
</dbReference>
<proteinExistence type="predicted"/>
<name>A0AAV2P038_9HYME</name>
<keyword evidence="3" id="KW-1185">Reference proteome</keyword>